<reference evidence="2" key="1">
    <citation type="submission" date="2017-05" db="EMBL/GenBank/DDBJ databases">
        <title>The Genome Sequence of Enterococcus sp. 9E7_DIV0242.</title>
        <authorList>
            <consortium name="The Broad Institute Genomics Platform"/>
            <consortium name="The Broad Institute Genomic Center for Infectious Diseases"/>
            <person name="Earl A."/>
            <person name="Manson A."/>
            <person name="Schwartman J."/>
            <person name="Gilmore M."/>
            <person name="Abouelleil A."/>
            <person name="Cao P."/>
            <person name="Chapman S."/>
            <person name="Cusick C."/>
            <person name="Shea T."/>
            <person name="Young S."/>
            <person name="Neafsey D."/>
            <person name="Nusbaum C."/>
            <person name="Birren B."/>
        </authorList>
    </citation>
    <scope>NUCLEOTIDE SEQUENCE [LARGE SCALE GENOMIC DNA]</scope>
    <source>
        <strain evidence="2">9E7_DIV0242</strain>
    </source>
</reference>
<dbReference type="RefSeq" id="WP_086349513.1">
    <property type="nucleotide sequence ID" value="NZ_CP147247.1"/>
</dbReference>
<evidence type="ECO:0000313" key="3">
    <source>
        <dbReference type="EMBL" id="WYJ90631.1"/>
    </source>
</evidence>
<sequence length="133" mass="15148">MFGLFKKKEKEPEKEVAVLSPEAVENLQSAIDQLNQEILTTQDNNKLAELFEQVGLKLSELNEKEQAIEKLEKSLEKKKSIGDGYKKLMSLYNEKRAEAARAGDDQGIDYYMGKMDEMRQIAKQVTIGGNNEY</sequence>
<keyword evidence="4" id="KW-1185">Reference proteome</keyword>
<dbReference type="OrthoDB" id="7066280at2"/>
<dbReference type="Proteomes" id="UP000195141">
    <property type="component" value="Chromosome"/>
</dbReference>
<evidence type="ECO:0000256" key="1">
    <source>
        <dbReference type="SAM" id="Coils"/>
    </source>
</evidence>
<organism evidence="2">
    <name type="scientific">Candidatus Enterococcus clewellii</name>
    <dbReference type="NCBI Taxonomy" id="1834193"/>
    <lineage>
        <taxon>Bacteria</taxon>
        <taxon>Bacillati</taxon>
        <taxon>Bacillota</taxon>
        <taxon>Bacilli</taxon>
        <taxon>Lactobacillales</taxon>
        <taxon>Enterococcaceae</taxon>
        <taxon>Enterococcus</taxon>
    </lineage>
</organism>
<dbReference type="AlphaFoldDB" id="A0A242K494"/>
<name>A0A242K494_9ENTE</name>
<evidence type="ECO:0000313" key="2">
    <source>
        <dbReference type="EMBL" id="OTP14349.1"/>
    </source>
</evidence>
<dbReference type="SUPFAM" id="SSF48452">
    <property type="entry name" value="TPR-like"/>
    <property type="match status" value="1"/>
</dbReference>
<gene>
    <name evidence="3" type="ORF">A5888_002388</name>
    <name evidence="2" type="ORF">A5888_002450</name>
</gene>
<evidence type="ECO:0000313" key="4">
    <source>
        <dbReference type="Proteomes" id="UP000195141"/>
    </source>
</evidence>
<dbReference type="EMBL" id="CP147247">
    <property type="protein sequence ID" value="WYJ90631.1"/>
    <property type="molecule type" value="Genomic_DNA"/>
</dbReference>
<accession>A0A242K494</accession>
<dbReference type="EMBL" id="NGMM01000004">
    <property type="protein sequence ID" value="OTP14349.1"/>
    <property type="molecule type" value="Genomic_DNA"/>
</dbReference>
<reference evidence="3" key="2">
    <citation type="submission" date="2017-05" db="EMBL/GenBank/DDBJ databases">
        <authorList>
            <consortium name="The Broad Institute Genomics Platform"/>
            <consortium name="The Broad Institute Genomic Center for Infectious Diseases"/>
            <person name="Earl A."/>
            <person name="Manson A."/>
            <person name="Schwartman J."/>
            <person name="Gilmore M."/>
            <person name="Abouelleil A."/>
            <person name="Cao P."/>
            <person name="Chapman S."/>
            <person name="Cusick C."/>
            <person name="Shea T."/>
            <person name="Young S."/>
            <person name="Neafsey D."/>
            <person name="Nusbaum C."/>
            <person name="Birren B."/>
        </authorList>
    </citation>
    <scope>NUCLEOTIDE SEQUENCE</scope>
    <source>
        <strain evidence="3">9E7_DIV0242</strain>
    </source>
</reference>
<reference evidence="3" key="3">
    <citation type="submission" date="2024-03" db="EMBL/GenBank/DDBJ databases">
        <title>The Genome Sequence of Enterococcus sp. DIV0242b.</title>
        <authorList>
            <consortium name="The Broad Institute Genomics Platform"/>
            <consortium name="The Broad Institute Microbial Omics Core"/>
            <consortium name="The Broad Institute Genomic Center for Infectious Diseases"/>
            <person name="Earl A."/>
            <person name="Manson A."/>
            <person name="Gilmore M."/>
            <person name="Schwartman J."/>
            <person name="Shea T."/>
            <person name="Abouelleil A."/>
            <person name="Cao P."/>
            <person name="Chapman S."/>
            <person name="Cusick C."/>
            <person name="Young S."/>
            <person name="Neafsey D."/>
            <person name="Nusbaum C."/>
            <person name="Birren B."/>
        </authorList>
    </citation>
    <scope>NUCLEOTIDE SEQUENCE</scope>
    <source>
        <strain evidence="3">9E7_DIV0242</strain>
    </source>
</reference>
<feature type="coiled-coil region" evidence="1">
    <location>
        <begin position="24"/>
        <end position="81"/>
    </location>
</feature>
<protein>
    <recommendedName>
        <fullName evidence="5">Tetratricopeptide repeat protein</fullName>
    </recommendedName>
</protein>
<dbReference type="InterPro" id="IPR011990">
    <property type="entry name" value="TPR-like_helical_dom_sf"/>
</dbReference>
<keyword evidence="1" id="KW-0175">Coiled coil</keyword>
<evidence type="ECO:0008006" key="5">
    <source>
        <dbReference type="Google" id="ProtNLM"/>
    </source>
</evidence>
<dbReference type="Gene3D" id="1.25.40.10">
    <property type="entry name" value="Tetratricopeptide repeat domain"/>
    <property type="match status" value="1"/>
</dbReference>
<proteinExistence type="predicted"/>